<name>A0A9P6R1V0_9FUNG</name>
<dbReference type="EMBL" id="JAAAIN010001211">
    <property type="protein sequence ID" value="KAG0305531.1"/>
    <property type="molecule type" value="Genomic_DNA"/>
</dbReference>
<dbReference type="Proteomes" id="UP000823405">
    <property type="component" value="Unassembled WGS sequence"/>
</dbReference>
<organism evidence="2 3">
    <name type="scientific">Linnemannia gamsii</name>
    <dbReference type="NCBI Taxonomy" id="64522"/>
    <lineage>
        <taxon>Eukaryota</taxon>
        <taxon>Fungi</taxon>
        <taxon>Fungi incertae sedis</taxon>
        <taxon>Mucoromycota</taxon>
        <taxon>Mortierellomycotina</taxon>
        <taxon>Mortierellomycetes</taxon>
        <taxon>Mortierellales</taxon>
        <taxon>Mortierellaceae</taxon>
        <taxon>Linnemannia</taxon>
    </lineage>
</organism>
<comment type="caution">
    <text evidence="2">The sequence shown here is derived from an EMBL/GenBank/DDBJ whole genome shotgun (WGS) entry which is preliminary data.</text>
</comment>
<reference evidence="2" key="1">
    <citation type="journal article" date="2020" name="Fungal Divers.">
        <title>Resolving the Mortierellaceae phylogeny through synthesis of multi-gene phylogenetics and phylogenomics.</title>
        <authorList>
            <person name="Vandepol N."/>
            <person name="Liber J."/>
            <person name="Desiro A."/>
            <person name="Na H."/>
            <person name="Kennedy M."/>
            <person name="Barry K."/>
            <person name="Grigoriev I.V."/>
            <person name="Miller A.N."/>
            <person name="O'Donnell K."/>
            <person name="Stajich J.E."/>
            <person name="Bonito G."/>
        </authorList>
    </citation>
    <scope>NUCLEOTIDE SEQUENCE</scope>
    <source>
        <strain evidence="2">NVP60</strain>
    </source>
</reference>
<evidence type="ECO:0000313" key="3">
    <source>
        <dbReference type="Proteomes" id="UP000823405"/>
    </source>
</evidence>
<evidence type="ECO:0000313" key="2">
    <source>
        <dbReference type="EMBL" id="KAG0305531.1"/>
    </source>
</evidence>
<feature type="compositionally biased region" description="Basic and acidic residues" evidence="1">
    <location>
        <begin position="43"/>
        <end position="82"/>
    </location>
</feature>
<dbReference type="OrthoDB" id="2446171at2759"/>
<protein>
    <submittedName>
        <fullName evidence="2">Uncharacterized protein</fullName>
    </submittedName>
</protein>
<accession>A0A9P6R1V0</accession>
<keyword evidence="3" id="KW-1185">Reference proteome</keyword>
<sequence length="238" mass="27301">MDSAEETLRVKLLSEKQATTDEQRLKARRDALSDIERQILGHLCERIKPKEGGEDEDAGKTKRDSNSDLDEKDKENEEDTAKDKKKSSAGVVVNHLIAWLVAGHFYKPIRRRDEIEVKMPYTPTHLVRSVAGKLTVEFKNMYIQEEISAAESFLSLNKHTKNSRRIVSFTTSQQPFVSFSEQELGHVHEFRKGRSGEKWYKIKDCETKVKRAQFDQAIAAITLEPQGSSHIFIYFQSS</sequence>
<feature type="region of interest" description="Disordered" evidence="1">
    <location>
        <begin position="43"/>
        <end position="86"/>
    </location>
</feature>
<evidence type="ECO:0000256" key="1">
    <source>
        <dbReference type="SAM" id="MobiDB-lite"/>
    </source>
</evidence>
<proteinExistence type="predicted"/>
<gene>
    <name evidence="2" type="ORF">BGZ97_001086</name>
</gene>
<dbReference type="AlphaFoldDB" id="A0A9P6R1V0"/>